<dbReference type="Proteomes" id="UP000053411">
    <property type="component" value="Unassembled WGS sequence"/>
</dbReference>
<dbReference type="GO" id="GO:0005506">
    <property type="term" value="F:iron ion binding"/>
    <property type="evidence" value="ECO:0007669"/>
    <property type="project" value="InterPro"/>
</dbReference>
<evidence type="ECO:0000256" key="5">
    <source>
        <dbReference type="ARBA" id="ARBA00023004"/>
    </source>
</evidence>
<keyword evidence="6" id="KW-0503">Monooxygenase</keyword>
<evidence type="ECO:0000313" key="7">
    <source>
        <dbReference type="EMBL" id="KIX96478.1"/>
    </source>
</evidence>
<name>A0A0D2KIN9_9EURO</name>
<dbReference type="AlphaFoldDB" id="A0A0D2KIN9"/>
<dbReference type="STRING" id="1442371.A0A0D2KIN9"/>
<protein>
    <recommendedName>
        <fullName evidence="9">Cytochrome P450</fullName>
    </recommendedName>
</protein>
<evidence type="ECO:0000256" key="3">
    <source>
        <dbReference type="ARBA" id="ARBA00022723"/>
    </source>
</evidence>
<organism evidence="7 8">
    <name type="scientific">Fonsecaea multimorphosa CBS 102226</name>
    <dbReference type="NCBI Taxonomy" id="1442371"/>
    <lineage>
        <taxon>Eukaryota</taxon>
        <taxon>Fungi</taxon>
        <taxon>Dikarya</taxon>
        <taxon>Ascomycota</taxon>
        <taxon>Pezizomycotina</taxon>
        <taxon>Eurotiomycetes</taxon>
        <taxon>Chaetothyriomycetidae</taxon>
        <taxon>Chaetothyriales</taxon>
        <taxon>Herpotrichiellaceae</taxon>
        <taxon>Fonsecaea</taxon>
    </lineage>
</organism>
<dbReference type="GO" id="GO:0016705">
    <property type="term" value="F:oxidoreductase activity, acting on paired donors, with incorporation or reduction of molecular oxygen"/>
    <property type="evidence" value="ECO:0007669"/>
    <property type="project" value="InterPro"/>
</dbReference>
<evidence type="ECO:0000256" key="1">
    <source>
        <dbReference type="ARBA" id="ARBA00001971"/>
    </source>
</evidence>
<dbReference type="InterPro" id="IPR050364">
    <property type="entry name" value="Cytochrome_P450_fung"/>
</dbReference>
<proteinExistence type="inferred from homology"/>
<dbReference type="Pfam" id="PF00067">
    <property type="entry name" value="p450"/>
    <property type="match status" value="1"/>
</dbReference>
<evidence type="ECO:0000256" key="4">
    <source>
        <dbReference type="ARBA" id="ARBA00023002"/>
    </source>
</evidence>
<dbReference type="PRINTS" id="PR00463">
    <property type="entry name" value="EP450I"/>
</dbReference>
<dbReference type="Gene3D" id="1.10.630.10">
    <property type="entry name" value="Cytochrome P450"/>
    <property type="match status" value="1"/>
</dbReference>
<dbReference type="VEuPathDB" id="FungiDB:Z520_07744"/>
<comment type="similarity">
    <text evidence="2">Belongs to the cytochrome P450 family.</text>
</comment>
<dbReference type="GO" id="GO:0020037">
    <property type="term" value="F:heme binding"/>
    <property type="evidence" value="ECO:0007669"/>
    <property type="project" value="InterPro"/>
</dbReference>
<dbReference type="GO" id="GO:0004497">
    <property type="term" value="F:monooxygenase activity"/>
    <property type="evidence" value="ECO:0007669"/>
    <property type="project" value="UniProtKB-KW"/>
</dbReference>
<evidence type="ECO:0008006" key="9">
    <source>
        <dbReference type="Google" id="ProtNLM"/>
    </source>
</evidence>
<dbReference type="PANTHER" id="PTHR46300:SF2">
    <property type="entry name" value="CYTOCHROME P450 MONOOXYGENASE ALNH-RELATED"/>
    <property type="match status" value="1"/>
</dbReference>
<keyword evidence="8" id="KW-1185">Reference proteome</keyword>
<accession>A0A0D2KIN9</accession>
<dbReference type="InterPro" id="IPR002401">
    <property type="entry name" value="Cyt_P450_E_grp-I"/>
</dbReference>
<gene>
    <name evidence="7" type="ORF">Z520_07744</name>
</gene>
<keyword evidence="3" id="KW-0479">Metal-binding</keyword>
<dbReference type="SUPFAM" id="SSF48264">
    <property type="entry name" value="Cytochrome P450"/>
    <property type="match status" value="1"/>
</dbReference>
<keyword evidence="5" id="KW-0408">Iron</keyword>
<evidence type="ECO:0000256" key="6">
    <source>
        <dbReference type="ARBA" id="ARBA00023033"/>
    </source>
</evidence>
<evidence type="ECO:0000256" key="2">
    <source>
        <dbReference type="ARBA" id="ARBA00010617"/>
    </source>
</evidence>
<sequence length="348" mass="39982">MNNLVKNPDRAFDYARLYAASVAAILAWGFRAADLDSFFYKDFYNFVDQFLEAIEPGANPPVEVVPALWYLPGSWKKRANHVRDMMDSTWSKARKMVDDRRASGDIRDSIIDMKIAEYDKSGWDMSQHAFNNLFGELLEAGADTTANMILTIILAITKFPEVQAKARKELDAVCGTERTPLFSDFQRLPYINCIIKEALRWRPTSDLGIPHRVARDDWYNGMYFPKDCTVWLAAWAIHHNDDIYPDHERFNPDRFLNHDKLANEYAAVEANIFPGYIITDTAPVEECVPGSTSQREAYHPLDVNAYTSSNLVRPLEFQVKVTPRSEQHQEVIERELIGALGFLDQYRQ</sequence>
<dbReference type="InterPro" id="IPR036396">
    <property type="entry name" value="Cyt_P450_sf"/>
</dbReference>
<comment type="cofactor">
    <cofactor evidence="1">
        <name>heme</name>
        <dbReference type="ChEBI" id="CHEBI:30413"/>
    </cofactor>
</comment>
<keyword evidence="4" id="KW-0560">Oxidoreductase</keyword>
<evidence type="ECO:0000313" key="8">
    <source>
        <dbReference type="Proteomes" id="UP000053411"/>
    </source>
</evidence>
<dbReference type="RefSeq" id="XP_016630601.1">
    <property type="nucleotide sequence ID" value="XM_016778241.1"/>
</dbReference>
<reference evidence="7 8" key="1">
    <citation type="submission" date="2015-01" db="EMBL/GenBank/DDBJ databases">
        <title>The Genome Sequence of Fonsecaea multimorphosa CBS 102226.</title>
        <authorList>
            <consortium name="The Broad Institute Genomics Platform"/>
            <person name="Cuomo C."/>
            <person name="de Hoog S."/>
            <person name="Gorbushina A."/>
            <person name="Stielow B."/>
            <person name="Teixiera M."/>
            <person name="Abouelleil A."/>
            <person name="Chapman S.B."/>
            <person name="Priest M."/>
            <person name="Young S.K."/>
            <person name="Wortman J."/>
            <person name="Nusbaum C."/>
            <person name="Birren B."/>
        </authorList>
    </citation>
    <scope>NUCLEOTIDE SEQUENCE [LARGE SCALE GENOMIC DNA]</scope>
    <source>
        <strain evidence="7 8">CBS 102226</strain>
    </source>
</reference>
<dbReference type="PANTHER" id="PTHR46300">
    <property type="entry name" value="P450, PUTATIVE (EUROFUNG)-RELATED-RELATED"/>
    <property type="match status" value="1"/>
</dbReference>
<dbReference type="EMBL" id="KN848077">
    <property type="protein sequence ID" value="KIX96478.1"/>
    <property type="molecule type" value="Genomic_DNA"/>
</dbReference>
<dbReference type="OrthoDB" id="1103324at2759"/>
<dbReference type="InterPro" id="IPR001128">
    <property type="entry name" value="Cyt_P450"/>
</dbReference>
<dbReference type="GeneID" id="27713490"/>